<keyword evidence="3" id="KW-1185">Reference proteome</keyword>
<proteinExistence type="predicted"/>
<protein>
    <submittedName>
        <fullName evidence="2">Membrane protein YqhR</fullName>
    </submittedName>
</protein>
<name>A0A3D9R4E0_9BACL</name>
<reference evidence="2 3" key="1">
    <citation type="submission" date="2018-08" db="EMBL/GenBank/DDBJ databases">
        <title>Genomic Encyclopedia of Type Strains, Phase III (KMG-III): the genomes of soil and plant-associated and newly described type strains.</title>
        <authorList>
            <person name="Whitman W."/>
        </authorList>
    </citation>
    <scope>NUCLEOTIDE SEQUENCE [LARGE SCALE GENOMIC DNA]</scope>
    <source>
        <strain evidence="2 3">CGMCC 1.10966</strain>
    </source>
</reference>
<dbReference type="RefSeq" id="WP_245996131.1">
    <property type="nucleotide sequence ID" value="NZ_QTTN01000028.1"/>
</dbReference>
<dbReference type="Pfam" id="PF11085">
    <property type="entry name" value="YqhR"/>
    <property type="match status" value="1"/>
</dbReference>
<evidence type="ECO:0000313" key="3">
    <source>
        <dbReference type="Proteomes" id="UP000256304"/>
    </source>
</evidence>
<comment type="caution">
    <text evidence="2">The sequence shown here is derived from an EMBL/GenBank/DDBJ whole genome shotgun (WGS) entry which is preliminary data.</text>
</comment>
<dbReference type="Proteomes" id="UP000256304">
    <property type="component" value="Unassembled WGS sequence"/>
</dbReference>
<evidence type="ECO:0000313" key="2">
    <source>
        <dbReference type="EMBL" id="REE70650.1"/>
    </source>
</evidence>
<dbReference type="AlphaFoldDB" id="A0A3D9R4E0"/>
<sequence length="174" mass="19695">MRNIQRSSRQQGTKNDYDGSTHTNPTAFCLQLGFFAGLIWGLVHWLLFALNFTKVMPAFLLDPFYKQSFLLKWWGGLLGIAAFIVFSIIATFIYKVLLGRLFGPWPGILYGMLWWALIFMTIGPAMSMTKAYNLIGYKTLITECCLFVLWGLFIGYTIAFEFSDEAGREPAGAS</sequence>
<organism evidence="2 3">
    <name type="scientific">Paenibacillus taihuensis</name>
    <dbReference type="NCBI Taxonomy" id="1156355"/>
    <lineage>
        <taxon>Bacteria</taxon>
        <taxon>Bacillati</taxon>
        <taxon>Bacillota</taxon>
        <taxon>Bacilli</taxon>
        <taxon>Bacillales</taxon>
        <taxon>Paenibacillaceae</taxon>
        <taxon>Paenibacillus</taxon>
    </lineage>
</organism>
<keyword evidence="1" id="KW-0812">Transmembrane</keyword>
<feature type="transmembrane region" description="Helical" evidence="1">
    <location>
        <begin position="73"/>
        <end position="96"/>
    </location>
</feature>
<keyword evidence="1" id="KW-0472">Membrane</keyword>
<feature type="transmembrane region" description="Helical" evidence="1">
    <location>
        <begin position="32"/>
        <end position="52"/>
    </location>
</feature>
<dbReference type="EMBL" id="QTTN01000028">
    <property type="protein sequence ID" value="REE70650.1"/>
    <property type="molecule type" value="Genomic_DNA"/>
</dbReference>
<keyword evidence="1" id="KW-1133">Transmembrane helix</keyword>
<feature type="transmembrane region" description="Helical" evidence="1">
    <location>
        <begin position="140"/>
        <end position="159"/>
    </location>
</feature>
<dbReference type="InterPro" id="IPR024563">
    <property type="entry name" value="YqhR"/>
</dbReference>
<gene>
    <name evidence="2" type="ORF">A8990_12861</name>
</gene>
<evidence type="ECO:0000256" key="1">
    <source>
        <dbReference type="SAM" id="Phobius"/>
    </source>
</evidence>
<feature type="transmembrane region" description="Helical" evidence="1">
    <location>
        <begin position="108"/>
        <end position="128"/>
    </location>
</feature>
<accession>A0A3D9R4E0</accession>